<evidence type="ECO:0000256" key="1">
    <source>
        <dbReference type="SAM" id="MobiDB-lite"/>
    </source>
</evidence>
<feature type="region of interest" description="Disordered" evidence="1">
    <location>
        <begin position="130"/>
        <end position="150"/>
    </location>
</feature>
<evidence type="ECO:0000313" key="3">
    <source>
        <dbReference type="Proteomes" id="UP000507470"/>
    </source>
</evidence>
<dbReference type="EMBL" id="CACVKT020001487">
    <property type="protein sequence ID" value="CAC5368484.1"/>
    <property type="molecule type" value="Genomic_DNA"/>
</dbReference>
<dbReference type="Proteomes" id="UP000507470">
    <property type="component" value="Unassembled WGS sequence"/>
</dbReference>
<evidence type="ECO:0000313" key="2">
    <source>
        <dbReference type="EMBL" id="CAC5368484.1"/>
    </source>
</evidence>
<name>A0A6J8AKG1_MYTCO</name>
<protein>
    <submittedName>
        <fullName evidence="2">Uncharacterized protein</fullName>
    </submittedName>
</protein>
<feature type="compositionally biased region" description="Low complexity" evidence="1">
    <location>
        <begin position="138"/>
        <end position="148"/>
    </location>
</feature>
<accession>A0A6J8AKG1</accession>
<reference evidence="2 3" key="1">
    <citation type="submission" date="2020-06" db="EMBL/GenBank/DDBJ databases">
        <authorList>
            <person name="Li R."/>
            <person name="Bekaert M."/>
        </authorList>
    </citation>
    <scope>NUCLEOTIDE SEQUENCE [LARGE SCALE GENOMIC DNA]</scope>
    <source>
        <strain evidence="3">wild</strain>
    </source>
</reference>
<dbReference type="AlphaFoldDB" id="A0A6J8AKG1"/>
<sequence length="178" mass="20498">MIESINLHFICRSRVHHGHRHAEISVHPAHYDEIDSMYYNPINETISRQNIRRNTQRTPSTGNVNFEIGKTDNSSSENITLYIDHQVIKSSHENNSQGSSSDESYLVPCRNNIDFDIKNIPENHHLEINVDEPEIPNDESSVSSDNSETNIKSFRRYESLKGSDVNEHCYKNCNDIDV</sequence>
<keyword evidence="3" id="KW-1185">Reference proteome</keyword>
<organism evidence="2 3">
    <name type="scientific">Mytilus coruscus</name>
    <name type="common">Sea mussel</name>
    <dbReference type="NCBI Taxonomy" id="42192"/>
    <lineage>
        <taxon>Eukaryota</taxon>
        <taxon>Metazoa</taxon>
        <taxon>Spiralia</taxon>
        <taxon>Lophotrochozoa</taxon>
        <taxon>Mollusca</taxon>
        <taxon>Bivalvia</taxon>
        <taxon>Autobranchia</taxon>
        <taxon>Pteriomorphia</taxon>
        <taxon>Mytilida</taxon>
        <taxon>Mytiloidea</taxon>
        <taxon>Mytilidae</taxon>
        <taxon>Mytilinae</taxon>
        <taxon>Mytilus</taxon>
    </lineage>
</organism>
<proteinExistence type="predicted"/>
<gene>
    <name evidence="2" type="ORF">MCOR_8017</name>
</gene>